<keyword evidence="3" id="KW-1185">Reference proteome</keyword>
<dbReference type="EMBL" id="QPGL01000002">
    <property type="protein sequence ID" value="RCS70076.1"/>
    <property type="molecule type" value="Genomic_DNA"/>
</dbReference>
<dbReference type="GeneID" id="303189532"/>
<keyword evidence="1" id="KW-0472">Membrane</keyword>
<protein>
    <submittedName>
        <fullName evidence="2">Uncharacterized protein</fullName>
    </submittedName>
</protein>
<dbReference type="RefSeq" id="WP_086961368.1">
    <property type="nucleotide sequence ID" value="NZ_FUKS01000038.1"/>
</dbReference>
<evidence type="ECO:0000313" key="2">
    <source>
        <dbReference type="EMBL" id="RCS70076.1"/>
    </source>
</evidence>
<reference evidence="2 3" key="1">
    <citation type="journal article" date="2017" name="Elife">
        <title>Extensive horizontal gene transfer in cheese-associated bacteria.</title>
        <authorList>
            <person name="Bonham K.S."/>
            <person name="Wolfe B.E."/>
            <person name="Dutton R.J."/>
        </authorList>
    </citation>
    <scope>NUCLEOTIDE SEQUENCE [LARGE SCALE GENOMIC DNA]</scope>
    <source>
        <strain evidence="2 3">JB196</strain>
    </source>
</reference>
<organism evidence="2 3">
    <name type="scientific">Vibrio casei</name>
    <dbReference type="NCBI Taxonomy" id="673372"/>
    <lineage>
        <taxon>Bacteria</taxon>
        <taxon>Pseudomonadati</taxon>
        <taxon>Pseudomonadota</taxon>
        <taxon>Gammaproteobacteria</taxon>
        <taxon>Vibrionales</taxon>
        <taxon>Vibrionaceae</taxon>
        <taxon>Vibrio</taxon>
    </lineage>
</organism>
<dbReference type="AlphaFoldDB" id="A0A368LHH3"/>
<evidence type="ECO:0000256" key="1">
    <source>
        <dbReference type="SAM" id="Phobius"/>
    </source>
</evidence>
<gene>
    <name evidence="2" type="ORF">CIK83_11425</name>
</gene>
<accession>A0A368LHH3</accession>
<feature type="transmembrane region" description="Helical" evidence="1">
    <location>
        <begin position="21"/>
        <end position="40"/>
    </location>
</feature>
<evidence type="ECO:0000313" key="3">
    <source>
        <dbReference type="Proteomes" id="UP000252479"/>
    </source>
</evidence>
<comment type="caution">
    <text evidence="2">The sequence shown here is derived from an EMBL/GenBank/DDBJ whole genome shotgun (WGS) entry which is preliminary data.</text>
</comment>
<name>A0A368LHH3_9VIBR</name>
<sequence length="130" mass="14985">MKTELLDLDEVQHKIISQSEYLNSFLGILAFTLGLTCLSFPEPKLAAYLCLGVIIPFYIKAIRMTPPSIYALRQLVKKTKDPHATDVLHFLERNYVGLRMVFTRNFVFWYGIGFFVVVIISPEWLLRGLT</sequence>
<dbReference type="Proteomes" id="UP000252479">
    <property type="component" value="Unassembled WGS sequence"/>
</dbReference>
<proteinExistence type="predicted"/>
<feature type="transmembrane region" description="Helical" evidence="1">
    <location>
        <begin position="107"/>
        <end position="126"/>
    </location>
</feature>
<keyword evidence="1" id="KW-0812">Transmembrane</keyword>
<feature type="transmembrane region" description="Helical" evidence="1">
    <location>
        <begin position="46"/>
        <end position="63"/>
    </location>
</feature>
<keyword evidence="1" id="KW-1133">Transmembrane helix</keyword>